<accession>A0A927EBY9</accession>
<dbReference type="Gene3D" id="3.30.1540.10">
    <property type="entry name" value="formyl-coa transferase, domain 3"/>
    <property type="match status" value="1"/>
</dbReference>
<dbReference type="Gene3D" id="3.40.50.10540">
    <property type="entry name" value="Crotonobetainyl-coa:carnitine coa-transferase, domain 1"/>
    <property type="match status" value="1"/>
</dbReference>
<organism evidence="3 4">
    <name type="scientific">Bosea spartocytisi</name>
    <dbReference type="NCBI Taxonomy" id="2773451"/>
    <lineage>
        <taxon>Bacteria</taxon>
        <taxon>Pseudomonadati</taxon>
        <taxon>Pseudomonadota</taxon>
        <taxon>Alphaproteobacteria</taxon>
        <taxon>Hyphomicrobiales</taxon>
        <taxon>Boseaceae</taxon>
        <taxon>Bosea</taxon>
    </lineage>
</organism>
<dbReference type="SUPFAM" id="SSF89796">
    <property type="entry name" value="CoA-transferase family III (CaiB/BaiF)"/>
    <property type="match status" value="1"/>
</dbReference>
<sequence length="448" mass="48330">MDDQRQARPWRGSGHVAGSPLVGLPPRSQDGARLVTTPSQSPDPTRQPLDGVVVIDLSQIYNGPYATFLMAAAGATVIKIEPPGGEPLRRRGVVGGAALPFAMLNGCKQCMVLDLKSAEGKQTLRDLVADADVLVENYAPGTMDRLELGADALQALNPRLIYASSSGFGSDGPYRSYPAMDLTVQAMAGVMSTTGYPDRPPVKAGPALCDFFAGVHLYGAIATALFERERTGVARRLEVAMQDAVYPALSSSLGMHWGQREAENPPPPRTGNRHGGLAESPYNVYPTSDGWIAIICVGNAHWRTLVHTMGRPELAEDPRFAGLKQRVAVMDEVDALVSDWTSHRTKEEAFQALMANKVPCAPVRDLEEVVNDPNMHARGSLQWQDHPELGRIVVQHSPLRYAGVPRRTLEPSRALGADTQAVLRERLGRHDGDAAGTSVPRHPAKAEL</sequence>
<dbReference type="InterPro" id="IPR023606">
    <property type="entry name" value="CoA-Trfase_III_dom_1_sf"/>
</dbReference>
<keyword evidence="1 3" id="KW-0808">Transferase</keyword>
<keyword evidence="4" id="KW-1185">Reference proteome</keyword>
<dbReference type="AlphaFoldDB" id="A0A927EBY9"/>
<dbReference type="PANTHER" id="PTHR48207">
    <property type="entry name" value="SUCCINATE--HYDROXYMETHYLGLUTARATE COA-TRANSFERASE"/>
    <property type="match status" value="1"/>
</dbReference>
<dbReference type="EMBL" id="JACXWY010000015">
    <property type="protein sequence ID" value="MBD3848102.1"/>
    <property type="molecule type" value="Genomic_DNA"/>
</dbReference>
<protein>
    <submittedName>
        <fullName evidence="3">CoA transferase</fullName>
    </submittedName>
</protein>
<dbReference type="GO" id="GO:0008410">
    <property type="term" value="F:CoA-transferase activity"/>
    <property type="evidence" value="ECO:0007669"/>
    <property type="project" value="TreeGrafter"/>
</dbReference>
<dbReference type="PANTHER" id="PTHR48207:SF3">
    <property type="entry name" value="SUCCINATE--HYDROXYMETHYLGLUTARATE COA-TRANSFERASE"/>
    <property type="match status" value="1"/>
</dbReference>
<dbReference type="Pfam" id="PF02515">
    <property type="entry name" value="CoA_transf_3"/>
    <property type="match status" value="1"/>
</dbReference>
<evidence type="ECO:0000256" key="1">
    <source>
        <dbReference type="ARBA" id="ARBA00022679"/>
    </source>
</evidence>
<evidence type="ECO:0000313" key="3">
    <source>
        <dbReference type="EMBL" id="MBD3848102.1"/>
    </source>
</evidence>
<evidence type="ECO:0000313" key="4">
    <source>
        <dbReference type="Proteomes" id="UP000619295"/>
    </source>
</evidence>
<gene>
    <name evidence="3" type="ORF">IED13_20575</name>
</gene>
<dbReference type="InterPro" id="IPR050483">
    <property type="entry name" value="CoA-transferase_III_domain"/>
</dbReference>
<comment type="caution">
    <text evidence="3">The sequence shown here is derived from an EMBL/GenBank/DDBJ whole genome shotgun (WGS) entry which is preliminary data.</text>
</comment>
<dbReference type="InterPro" id="IPR003673">
    <property type="entry name" value="CoA-Trfase_fam_III"/>
</dbReference>
<feature type="region of interest" description="Disordered" evidence="2">
    <location>
        <begin position="1"/>
        <end position="49"/>
    </location>
</feature>
<name>A0A927EBY9_9HYPH</name>
<evidence type="ECO:0000256" key="2">
    <source>
        <dbReference type="SAM" id="MobiDB-lite"/>
    </source>
</evidence>
<dbReference type="InterPro" id="IPR044855">
    <property type="entry name" value="CoA-Trfase_III_dom3_sf"/>
</dbReference>
<proteinExistence type="predicted"/>
<feature type="region of interest" description="Disordered" evidence="2">
    <location>
        <begin position="429"/>
        <end position="448"/>
    </location>
</feature>
<reference evidence="3" key="1">
    <citation type="submission" date="2020-09" db="EMBL/GenBank/DDBJ databases">
        <title>Bosea spartocytisi sp. nov. a root nodule endophyte of Spartocytisus supranubius in the high mountain ecosystem fo the Teide National Park (Canary Islands, Spain).</title>
        <authorList>
            <person name="Pulido-Suarez L."/>
            <person name="Peix A."/>
            <person name="Igual J.M."/>
            <person name="Socas-Perez N."/>
            <person name="Velazquez E."/>
            <person name="Flores-Felix J.D."/>
            <person name="Leon-Barrios M."/>
        </authorList>
    </citation>
    <scope>NUCLEOTIDE SEQUENCE</scope>
    <source>
        <strain evidence="3">SSUT16</strain>
    </source>
</reference>
<dbReference type="Proteomes" id="UP000619295">
    <property type="component" value="Unassembled WGS sequence"/>
</dbReference>